<dbReference type="InParanoid" id="A0A058ZWV8"/>
<dbReference type="InterPro" id="IPR002059">
    <property type="entry name" value="CSP_DNA-bd"/>
</dbReference>
<accession>A0A058ZWV8</accession>
<dbReference type="eggNOG" id="KOG3070">
    <property type="taxonomic scope" value="Eukaryota"/>
</dbReference>
<evidence type="ECO:0000259" key="2">
    <source>
        <dbReference type="PROSITE" id="PS50158"/>
    </source>
</evidence>
<sequence>MANQEIRSGTVLWSNDVKGFGFIKPKDGGEVLFVRQSSIKSEGFGSLAKGKEVEFSTVTESAGKSSAAVDISGPNGTPIKGVTEDSYGSGGRKGGVTCYVCGEVGHLARDCDRGNLGSSSSSEGCFNCGENGHKARDCPKRNYATTVAISRGSSIESKNPGQNQNGNLTLTASLRTEHRNFALRRWHER</sequence>
<reference evidence="5" key="1">
    <citation type="submission" date="2013-07" db="EMBL/GenBank/DDBJ databases">
        <title>The genome of Eucalyptus grandis.</title>
        <authorList>
            <person name="Schmutz J."/>
            <person name="Hayes R."/>
            <person name="Myburg A."/>
            <person name="Tuskan G."/>
            <person name="Grattapaglia D."/>
            <person name="Rokhsar D.S."/>
        </authorList>
    </citation>
    <scope>NUCLEOTIDE SEQUENCE</scope>
    <source>
        <tissue evidence="5">Leaf extractions</tissue>
    </source>
</reference>
<organism evidence="5">
    <name type="scientific">Eucalyptus grandis</name>
    <name type="common">Flooded gum</name>
    <dbReference type="NCBI Taxonomy" id="71139"/>
    <lineage>
        <taxon>Eukaryota</taxon>
        <taxon>Viridiplantae</taxon>
        <taxon>Streptophyta</taxon>
        <taxon>Embryophyta</taxon>
        <taxon>Tracheophyta</taxon>
        <taxon>Spermatophyta</taxon>
        <taxon>Magnoliopsida</taxon>
        <taxon>eudicotyledons</taxon>
        <taxon>Gunneridae</taxon>
        <taxon>Pentapetalae</taxon>
        <taxon>rosids</taxon>
        <taxon>malvids</taxon>
        <taxon>Myrtales</taxon>
        <taxon>Myrtaceae</taxon>
        <taxon>Myrtoideae</taxon>
        <taxon>Eucalypteae</taxon>
        <taxon>Eucalyptus</taxon>
    </lineage>
</organism>
<reference evidence="4" key="2">
    <citation type="journal article" date="2014" name="Nature">
        <title>The genome of Eucalyptus grandis.</title>
        <authorList>
            <person name="Myburg A.A."/>
            <person name="Grattapaglia D."/>
            <person name="Tuskan G.A."/>
            <person name="Hellsten U."/>
            <person name="Hayes R.D."/>
            <person name="Grimwood J."/>
            <person name="Jenkins J."/>
            <person name="Lindquist E."/>
            <person name="Tice H."/>
            <person name="Bauer D."/>
            <person name="Goodstein D.M."/>
            <person name="Dubchak I."/>
            <person name="Poliakov A."/>
            <person name="Mizrachi E."/>
            <person name="Kullan A.R."/>
            <person name="Hussey S.G."/>
            <person name="Pinard D."/>
            <person name="van der Merwe K."/>
            <person name="Singh P."/>
            <person name="van Jaarsveld I."/>
            <person name="Silva-Junior O.B."/>
            <person name="Togawa R.C."/>
            <person name="Pappas M.R."/>
            <person name="Faria D.A."/>
            <person name="Sansaloni C.P."/>
            <person name="Petroli C.D."/>
            <person name="Yang X."/>
            <person name="Ranjan P."/>
            <person name="Tschaplinski T.J."/>
            <person name="Ye C.Y."/>
            <person name="Li T."/>
            <person name="Sterck L."/>
            <person name="Vanneste K."/>
            <person name="Murat F."/>
            <person name="Soler M."/>
            <person name="Clemente H.S."/>
            <person name="Saidi N."/>
            <person name="Cassan-Wang H."/>
            <person name="Dunand C."/>
            <person name="Hefer C.A."/>
            <person name="Bornberg-Bauer E."/>
            <person name="Kersting A.R."/>
            <person name="Vining K."/>
            <person name="Amarasinghe V."/>
            <person name="Ranik M."/>
            <person name="Naithani S."/>
            <person name="Elser J."/>
            <person name="Boyd A.E."/>
            <person name="Liston A."/>
            <person name="Spatafora J.W."/>
            <person name="Dharmwardhana P."/>
            <person name="Raja R."/>
            <person name="Sullivan C."/>
            <person name="Romanel E."/>
            <person name="Alves-Ferreira M."/>
            <person name="Kulheim C."/>
            <person name="Foley W."/>
            <person name="Carocha V."/>
            <person name="Paiva J."/>
            <person name="Kudrna D."/>
            <person name="Brommonschenkel S.H."/>
            <person name="Pasquali G."/>
            <person name="Byrne M."/>
            <person name="Rigault P."/>
            <person name="Tibbits J."/>
            <person name="Spokevicius A."/>
            <person name="Jones R.C."/>
            <person name="Steane D.A."/>
            <person name="Vaillancourt R.E."/>
            <person name="Potts B.M."/>
            <person name="Joubert F."/>
            <person name="Barry K."/>
            <person name="Pappas G.J."/>
            <person name="Strauss S.H."/>
            <person name="Jaiswal P."/>
            <person name="Grima-Pettenati J."/>
            <person name="Salse J."/>
            <person name="Van de Peer Y."/>
            <person name="Rokhsar D.S."/>
            <person name="Schmutz J."/>
        </authorList>
    </citation>
    <scope>NUCLEOTIDE SEQUENCE</scope>
    <source>
        <tissue evidence="4">Leaf extractions</tissue>
    </source>
</reference>
<keyword evidence="1" id="KW-0863">Zinc-finger</keyword>
<evidence type="ECO:0000313" key="4">
    <source>
        <dbReference type="EMBL" id="KAK2632985.1"/>
    </source>
</evidence>
<dbReference type="EMBL" id="MU848298">
    <property type="protein sequence ID" value="KAK2632985.1"/>
    <property type="molecule type" value="Genomic_DNA"/>
</dbReference>
<dbReference type="Gene3D" id="2.40.50.140">
    <property type="entry name" value="Nucleic acid-binding proteins"/>
    <property type="match status" value="1"/>
</dbReference>
<dbReference type="SMART" id="SM00357">
    <property type="entry name" value="CSP"/>
    <property type="match status" value="1"/>
</dbReference>
<keyword evidence="1" id="KW-0862">Zinc</keyword>
<dbReference type="AlphaFoldDB" id="A0A058ZWV8"/>
<dbReference type="Proteomes" id="UP000030711">
    <property type="component" value="Unassembled WGS sequence"/>
</dbReference>
<feature type="domain" description="CCHC-type" evidence="2">
    <location>
        <begin position="125"/>
        <end position="140"/>
    </location>
</feature>
<feature type="domain" description="CSD" evidence="3">
    <location>
        <begin position="6"/>
        <end position="73"/>
    </location>
</feature>
<dbReference type="InterPro" id="IPR011129">
    <property type="entry name" value="CSD"/>
</dbReference>
<dbReference type="Gene3D" id="4.10.60.10">
    <property type="entry name" value="Zinc finger, CCHC-type"/>
    <property type="match status" value="2"/>
</dbReference>
<dbReference type="SUPFAM" id="SSF57756">
    <property type="entry name" value="Retrovirus zinc finger-like domains"/>
    <property type="match status" value="1"/>
</dbReference>
<dbReference type="FunCoup" id="A0A058ZWV8">
    <property type="interactions" value="168"/>
</dbReference>
<reference evidence="4" key="4">
    <citation type="submission" date="2023-07" db="EMBL/GenBank/DDBJ databases">
        <authorList>
            <person name="Myburg A.A."/>
            <person name="Grattapaglia D."/>
            <person name="Tuskan G.A."/>
            <person name="Hellsten U."/>
            <person name="Hayes R.D."/>
            <person name="Grimwood J."/>
            <person name="Jenkins J."/>
            <person name="Lindquist E."/>
            <person name="Tice H."/>
            <person name="Bauer D."/>
            <person name="Goodstein D.M."/>
            <person name="Dubchak I."/>
            <person name="Poliakov A."/>
            <person name="Mizrachi E."/>
            <person name="Kullan A.R."/>
            <person name="Hussey S.G."/>
            <person name="Pinard D."/>
            <person name="Van D.M."/>
            <person name="Singh P."/>
            <person name="Van J.I."/>
            <person name="Silva-Junior O.B."/>
            <person name="Togawa R.C."/>
            <person name="Pappas M.R."/>
            <person name="Faria D.A."/>
            <person name="Sansaloni C.P."/>
            <person name="Petroli C.D."/>
            <person name="Yang X."/>
            <person name="Ranjan P."/>
            <person name="Tschaplinski T.J."/>
            <person name="Ye C.Y."/>
            <person name="Li T."/>
            <person name="Sterck L."/>
            <person name="Vanneste K."/>
            <person name="Murat F."/>
            <person name="Soler M."/>
            <person name="Clemente H.S."/>
            <person name="Saidi N."/>
            <person name="Cassan-Wang H."/>
            <person name="Dunand C."/>
            <person name="Hefer C.A."/>
            <person name="Bornberg-Bauer E."/>
            <person name="Kersting A.R."/>
            <person name="Vining K."/>
            <person name="Amarasinghe V."/>
            <person name="Ranik M."/>
            <person name="Naithani S."/>
            <person name="Elser J."/>
            <person name="Boyd A.E."/>
            <person name="Liston A."/>
            <person name="Spatafora J.W."/>
            <person name="Dharmwardhana P."/>
            <person name="Raja R."/>
            <person name="Sullivan C."/>
            <person name="Romanel E."/>
            <person name="Alves-Ferreira M."/>
            <person name="Kulheim C."/>
            <person name="Foley W."/>
            <person name="Carocha V."/>
            <person name="Paiva J."/>
            <person name="Kudrna D."/>
            <person name="Brommonschenkel S.H."/>
            <person name="Pasquali G."/>
            <person name="Byrne M."/>
            <person name="Rigault P."/>
            <person name="Tibbits J."/>
            <person name="Spokevicius A."/>
            <person name="Jones R.C."/>
            <person name="Steane D.A."/>
            <person name="Vaillancourt R.E."/>
            <person name="Potts B.M."/>
            <person name="Joubert F."/>
            <person name="Barry K."/>
            <person name="Pappas G.J."/>
            <person name="Strauss S.H."/>
            <person name="Jaiswal P."/>
            <person name="Grima-Pettenati J."/>
            <person name="Salse J."/>
            <person name="Van D.P."/>
            <person name="Rokhsar D.S."/>
            <person name="Schmutz J."/>
        </authorList>
    </citation>
    <scope>NUCLEOTIDE SEQUENCE</scope>
    <source>
        <tissue evidence="4">Leaf extractions</tissue>
    </source>
</reference>
<dbReference type="GO" id="GO:0003676">
    <property type="term" value="F:nucleic acid binding"/>
    <property type="evidence" value="ECO:0007669"/>
    <property type="project" value="InterPro"/>
</dbReference>
<gene>
    <name evidence="5" type="ORF">EUGRSUZ_L00773</name>
</gene>
<evidence type="ECO:0000313" key="5">
    <source>
        <dbReference type="EMBL" id="KCW45495.1"/>
    </source>
</evidence>
<dbReference type="Pfam" id="PF00098">
    <property type="entry name" value="zf-CCHC"/>
    <property type="match status" value="2"/>
</dbReference>
<evidence type="ECO:0000313" key="6">
    <source>
        <dbReference type="Proteomes" id="UP000030711"/>
    </source>
</evidence>
<evidence type="ECO:0000259" key="3">
    <source>
        <dbReference type="PROSITE" id="PS51857"/>
    </source>
</evidence>
<dbReference type="OMA" id="NLCEGEE"/>
<dbReference type="GO" id="GO:0008270">
    <property type="term" value="F:zinc ion binding"/>
    <property type="evidence" value="ECO:0007669"/>
    <property type="project" value="UniProtKB-KW"/>
</dbReference>
<dbReference type="Pfam" id="PF00313">
    <property type="entry name" value="CSD"/>
    <property type="match status" value="1"/>
</dbReference>
<name>A0A058ZWV8_EUCGR</name>
<proteinExistence type="predicted"/>
<dbReference type="InterPro" id="IPR036875">
    <property type="entry name" value="Znf_CCHC_sf"/>
</dbReference>
<dbReference type="PROSITE" id="PS50158">
    <property type="entry name" value="ZF_CCHC"/>
    <property type="match status" value="2"/>
</dbReference>
<keyword evidence="1" id="KW-0479">Metal-binding</keyword>
<protein>
    <submittedName>
        <fullName evidence="5">Uncharacterized protein</fullName>
    </submittedName>
</protein>
<dbReference type="InterPro" id="IPR012340">
    <property type="entry name" value="NA-bd_OB-fold"/>
</dbReference>
<dbReference type="PANTHER" id="PTHR46565">
    <property type="entry name" value="COLD SHOCK DOMAIN PROTEIN 2"/>
    <property type="match status" value="1"/>
</dbReference>
<dbReference type="PRINTS" id="PR00050">
    <property type="entry name" value="COLDSHOCK"/>
</dbReference>
<dbReference type="Gramene" id="KCW45495">
    <property type="protein sequence ID" value="KCW45495"/>
    <property type="gene ID" value="EUGRSUZ_L00773"/>
</dbReference>
<dbReference type="InterPro" id="IPR001878">
    <property type="entry name" value="Znf_CCHC"/>
</dbReference>
<reference evidence="4" key="3">
    <citation type="submission" date="2023-04" db="EMBL/GenBank/DDBJ databases">
        <title>WGS assembly of Eucalyptus grandis.</title>
        <authorList>
            <person name="Myburg A."/>
            <person name="Grattapaglia D."/>
            <person name="Tuskan G."/>
            <person name="Hellsten U."/>
            <person name="Hayes R."/>
            <person name="Grimwood J."/>
            <person name="Jenkins J."/>
            <person name="Lindquist E."/>
            <person name="Tice H."/>
            <person name="Bauer D."/>
            <person name="Goodstein D."/>
            <person name="Dubchak I."/>
            <person name="Poliakov A."/>
            <person name="Mizrachi E."/>
            <person name="Kullan A."/>
            <person name="Hussey S."/>
            <person name="Pinard D."/>
            <person name="Van D."/>
            <person name="Singh P."/>
            <person name="Van J."/>
            <person name="Silva-Junior O."/>
            <person name="Togawa R."/>
            <person name="Pappas M."/>
            <person name="Faria D."/>
            <person name="Sansaloni C."/>
            <person name="Petroli C."/>
            <person name="Yang X."/>
            <person name="Ranjan P."/>
            <person name="Tschaplinski T."/>
            <person name="Ye C."/>
            <person name="Li T."/>
            <person name="Sterck L."/>
            <person name="Vanneste K."/>
            <person name="Murat F."/>
            <person name="Soler M."/>
            <person name="Clemente H."/>
            <person name="Saidi N."/>
            <person name="Cassan-Wang H."/>
            <person name="Dunand C."/>
            <person name="Hefer C."/>
            <person name="Bornberg-Bauer E."/>
            <person name="Kersting A."/>
            <person name="Vining K."/>
            <person name="Amarasinghe V."/>
            <person name="Ranik M."/>
            <person name="Naithani S."/>
            <person name="Elser J."/>
            <person name="Boyd A."/>
            <person name="Liston A."/>
            <person name="Spatafora J."/>
            <person name="Dharmwardhana P."/>
            <person name="Raja R."/>
            <person name="Sullivan C."/>
            <person name="Romanel E."/>
            <person name="Alves-Ferreira M."/>
            <person name="Kulheim C."/>
            <person name="Foley W."/>
            <person name="Carocha V."/>
            <person name="Paiva J."/>
            <person name="Kudrna D."/>
            <person name="Brommonschenkel S."/>
            <person name="Pasquali G."/>
            <person name="Byrne M."/>
            <person name="Rigault P."/>
            <person name="Tibbits J."/>
            <person name="Spokevicius A."/>
            <person name="Jones R."/>
            <person name="Steane D."/>
            <person name="Vaillancourt R."/>
            <person name="Potts B."/>
            <person name="Joubert F."/>
            <person name="Barry K."/>
            <person name="Pappas G."/>
            <person name="Strauss S."/>
            <person name="Jaiswal P."/>
            <person name="Grima-Pettenati J."/>
            <person name="Salse J."/>
            <person name="Van D."/>
            <person name="Rokhsar D."/>
            <person name="Schmutz J."/>
        </authorList>
    </citation>
    <scope>NUCLEOTIDE SEQUENCE</scope>
    <source>
        <tissue evidence="4">Leaf extractions</tissue>
    </source>
</reference>
<dbReference type="SUPFAM" id="SSF50249">
    <property type="entry name" value="Nucleic acid-binding proteins"/>
    <property type="match status" value="1"/>
</dbReference>
<dbReference type="CDD" id="cd04458">
    <property type="entry name" value="CSP_CDS"/>
    <property type="match status" value="1"/>
</dbReference>
<dbReference type="SMART" id="SM00343">
    <property type="entry name" value="ZnF_C2HC"/>
    <property type="match status" value="2"/>
</dbReference>
<dbReference type="STRING" id="71139.A0A058ZWV8"/>
<dbReference type="PROSITE" id="PS51857">
    <property type="entry name" value="CSD_2"/>
    <property type="match status" value="1"/>
</dbReference>
<dbReference type="EMBL" id="KK198812">
    <property type="protein sequence ID" value="KCW45495.1"/>
    <property type="molecule type" value="Genomic_DNA"/>
</dbReference>
<feature type="domain" description="CCHC-type" evidence="2">
    <location>
        <begin position="98"/>
        <end position="111"/>
    </location>
</feature>
<keyword evidence="6" id="KW-1185">Reference proteome</keyword>
<evidence type="ECO:0000256" key="1">
    <source>
        <dbReference type="PROSITE-ProRule" id="PRU00047"/>
    </source>
</evidence>
<dbReference type="PANTHER" id="PTHR46565:SF20">
    <property type="entry name" value="COLD SHOCK DOMAIN-CONTAINING PROTEIN 4"/>
    <property type="match status" value="1"/>
</dbReference>